<name>A0A6J5YEB5_9ZZZZ</name>
<organism evidence="1">
    <name type="scientific">freshwater metagenome</name>
    <dbReference type="NCBI Taxonomy" id="449393"/>
    <lineage>
        <taxon>unclassified sequences</taxon>
        <taxon>metagenomes</taxon>
        <taxon>ecological metagenomes</taxon>
    </lineage>
</organism>
<gene>
    <name evidence="1" type="ORF">UFOPK1392_02251</name>
</gene>
<dbReference type="Gene3D" id="3.90.180.10">
    <property type="entry name" value="Medium-chain alcohol dehydrogenases, catalytic domain"/>
    <property type="match status" value="1"/>
</dbReference>
<evidence type="ECO:0000313" key="1">
    <source>
        <dbReference type="EMBL" id="CAB4324480.1"/>
    </source>
</evidence>
<protein>
    <submittedName>
        <fullName evidence="1">Unannotated protein</fullName>
    </submittedName>
</protein>
<sequence>MLLNYTSDDMIALLKGAMGWNVAPTSLGERAMREILDAVRSGAAHPVVGATPSFAELPQAITDMADRATVGRVIVTVR</sequence>
<accession>A0A6J5YEB5</accession>
<reference evidence="1" key="1">
    <citation type="submission" date="2020-05" db="EMBL/GenBank/DDBJ databases">
        <authorList>
            <person name="Chiriac C."/>
            <person name="Salcher M."/>
            <person name="Ghai R."/>
            <person name="Kavagutti S V."/>
        </authorList>
    </citation>
    <scope>NUCLEOTIDE SEQUENCE</scope>
</reference>
<dbReference type="AlphaFoldDB" id="A0A6J5YEB5"/>
<dbReference type="EMBL" id="CAEMXZ010000155">
    <property type="protein sequence ID" value="CAB4324480.1"/>
    <property type="molecule type" value="Genomic_DNA"/>
</dbReference>
<dbReference type="Pfam" id="PF13602">
    <property type="entry name" value="ADH_zinc_N_2"/>
    <property type="match status" value="1"/>
</dbReference>
<proteinExistence type="predicted"/>